<protein>
    <submittedName>
        <fullName evidence="2">Uncharacterized protein</fullName>
    </submittedName>
</protein>
<reference evidence="2" key="1">
    <citation type="journal article" date="2019" name="BMC Genomics">
        <title>A new reference genome for Sorghum bicolor reveals high levels of sequence similarity between sweet and grain genotypes: implications for the genetics of sugar metabolism.</title>
        <authorList>
            <person name="Cooper E.A."/>
            <person name="Brenton Z.W."/>
            <person name="Flinn B.S."/>
            <person name="Jenkins J."/>
            <person name="Shu S."/>
            <person name="Flowers D."/>
            <person name="Luo F."/>
            <person name="Wang Y."/>
            <person name="Xia P."/>
            <person name="Barry K."/>
            <person name="Daum C."/>
            <person name="Lipzen A."/>
            <person name="Yoshinaga Y."/>
            <person name="Schmutz J."/>
            <person name="Saski C."/>
            <person name="Vermerris W."/>
            <person name="Kresovich S."/>
        </authorList>
    </citation>
    <scope>NUCLEOTIDE SEQUENCE</scope>
</reference>
<dbReference type="AlphaFoldDB" id="A0A921Q4D1"/>
<name>A0A921Q4D1_SORBI</name>
<reference evidence="2" key="2">
    <citation type="submission" date="2020-10" db="EMBL/GenBank/DDBJ databases">
        <authorList>
            <person name="Cooper E.A."/>
            <person name="Brenton Z.W."/>
            <person name="Flinn B.S."/>
            <person name="Jenkins J."/>
            <person name="Shu S."/>
            <person name="Flowers D."/>
            <person name="Luo F."/>
            <person name="Wang Y."/>
            <person name="Xia P."/>
            <person name="Barry K."/>
            <person name="Daum C."/>
            <person name="Lipzen A."/>
            <person name="Yoshinaga Y."/>
            <person name="Schmutz J."/>
            <person name="Saski C."/>
            <person name="Vermerris W."/>
            <person name="Kresovich S."/>
        </authorList>
    </citation>
    <scope>NUCLEOTIDE SEQUENCE</scope>
</reference>
<gene>
    <name evidence="2" type="ORF">BDA96_10G109500</name>
</gene>
<feature type="compositionally biased region" description="Polar residues" evidence="1">
    <location>
        <begin position="43"/>
        <end position="65"/>
    </location>
</feature>
<proteinExistence type="predicted"/>
<accession>A0A921Q4D1</accession>
<evidence type="ECO:0000313" key="3">
    <source>
        <dbReference type="Proteomes" id="UP000807115"/>
    </source>
</evidence>
<evidence type="ECO:0000256" key="1">
    <source>
        <dbReference type="SAM" id="MobiDB-lite"/>
    </source>
</evidence>
<evidence type="ECO:0000313" key="2">
    <source>
        <dbReference type="EMBL" id="KAG0513516.1"/>
    </source>
</evidence>
<comment type="caution">
    <text evidence="2">The sequence shown here is derived from an EMBL/GenBank/DDBJ whole genome shotgun (WGS) entry which is preliminary data.</text>
</comment>
<dbReference type="Proteomes" id="UP000807115">
    <property type="component" value="Chromosome 10"/>
</dbReference>
<sequence length="65" mass="7267">MHQFNLTLSSVKRNSTIKCQICLDDPDHAHAGNWHLEQVALPTKQSSRSPDSLLQNSNLVNRSSP</sequence>
<feature type="region of interest" description="Disordered" evidence="1">
    <location>
        <begin position="42"/>
        <end position="65"/>
    </location>
</feature>
<organism evidence="2 3">
    <name type="scientific">Sorghum bicolor</name>
    <name type="common">Sorghum</name>
    <name type="synonym">Sorghum vulgare</name>
    <dbReference type="NCBI Taxonomy" id="4558"/>
    <lineage>
        <taxon>Eukaryota</taxon>
        <taxon>Viridiplantae</taxon>
        <taxon>Streptophyta</taxon>
        <taxon>Embryophyta</taxon>
        <taxon>Tracheophyta</taxon>
        <taxon>Spermatophyta</taxon>
        <taxon>Magnoliopsida</taxon>
        <taxon>Liliopsida</taxon>
        <taxon>Poales</taxon>
        <taxon>Poaceae</taxon>
        <taxon>PACMAD clade</taxon>
        <taxon>Panicoideae</taxon>
        <taxon>Andropogonodae</taxon>
        <taxon>Andropogoneae</taxon>
        <taxon>Sorghinae</taxon>
        <taxon>Sorghum</taxon>
    </lineage>
</organism>
<dbReference type="EMBL" id="CM027689">
    <property type="protein sequence ID" value="KAG0513516.1"/>
    <property type="molecule type" value="Genomic_DNA"/>
</dbReference>